<comment type="caution">
    <text evidence="13">The sequence shown here is derived from an EMBL/GenBank/DDBJ whole genome shotgun (WGS) entry which is preliminary data.</text>
</comment>
<keyword evidence="4" id="KW-1003">Cell membrane</keyword>
<organism evidence="13 14">
    <name type="scientific">Sediminihaliea albiluteola</name>
    <dbReference type="NCBI Taxonomy" id="2758564"/>
    <lineage>
        <taxon>Bacteria</taxon>
        <taxon>Pseudomonadati</taxon>
        <taxon>Pseudomonadota</taxon>
        <taxon>Gammaproteobacteria</taxon>
        <taxon>Cellvibrionales</taxon>
        <taxon>Halieaceae</taxon>
        <taxon>Sediminihaliea</taxon>
    </lineage>
</organism>
<dbReference type="InterPro" id="IPR045861">
    <property type="entry name" value="CorA_cytoplasmic_dom"/>
</dbReference>
<comment type="catalytic activity">
    <reaction evidence="10">
        <text>Mg(2+)(in) = Mg(2+)(out)</text>
        <dbReference type="Rhea" id="RHEA:29827"/>
        <dbReference type="ChEBI" id="CHEBI:18420"/>
    </reaction>
</comment>
<dbReference type="GO" id="GO:0050897">
    <property type="term" value="F:cobalt ion binding"/>
    <property type="evidence" value="ECO:0007669"/>
    <property type="project" value="TreeGrafter"/>
</dbReference>
<evidence type="ECO:0000256" key="9">
    <source>
        <dbReference type="ARBA" id="ARBA00023136"/>
    </source>
</evidence>
<dbReference type="PANTHER" id="PTHR46494">
    <property type="entry name" value="CORA FAMILY METAL ION TRANSPORTER (EUROFUNG)"/>
    <property type="match status" value="1"/>
</dbReference>
<name>A0A7W2YJC1_9GAMM</name>
<dbReference type="Gene3D" id="1.20.58.340">
    <property type="entry name" value="Magnesium transport protein CorA, transmembrane region"/>
    <property type="match status" value="2"/>
</dbReference>
<dbReference type="Pfam" id="PF01544">
    <property type="entry name" value="CorA"/>
    <property type="match status" value="1"/>
</dbReference>
<dbReference type="InterPro" id="IPR002523">
    <property type="entry name" value="MgTranspt_CorA/ZnTranspt_ZntB"/>
</dbReference>
<keyword evidence="9 12" id="KW-0472">Membrane</keyword>
<dbReference type="Proteomes" id="UP000539350">
    <property type="component" value="Unassembled WGS sequence"/>
</dbReference>
<dbReference type="PANTHER" id="PTHR46494:SF1">
    <property type="entry name" value="CORA FAMILY METAL ION TRANSPORTER (EUROFUNG)"/>
    <property type="match status" value="1"/>
</dbReference>
<keyword evidence="3" id="KW-0813">Transport</keyword>
<evidence type="ECO:0000256" key="1">
    <source>
        <dbReference type="ARBA" id="ARBA00004651"/>
    </source>
</evidence>
<dbReference type="InterPro" id="IPR045863">
    <property type="entry name" value="CorA_TM1_TM2"/>
</dbReference>
<evidence type="ECO:0000256" key="12">
    <source>
        <dbReference type="SAM" id="Phobius"/>
    </source>
</evidence>
<dbReference type="EMBL" id="JACFXU010000013">
    <property type="protein sequence ID" value="MBA6412474.1"/>
    <property type="molecule type" value="Genomic_DNA"/>
</dbReference>
<dbReference type="GO" id="GO:0005886">
    <property type="term" value="C:plasma membrane"/>
    <property type="evidence" value="ECO:0007669"/>
    <property type="project" value="UniProtKB-SubCell"/>
</dbReference>
<evidence type="ECO:0000256" key="8">
    <source>
        <dbReference type="ARBA" id="ARBA00023065"/>
    </source>
</evidence>
<dbReference type="GO" id="GO:0000287">
    <property type="term" value="F:magnesium ion binding"/>
    <property type="evidence" value="ECO:0007669"/>
    <property type="project" value="TreeGrafter"/>
</dbReference>
<dbReference type="SUPFAM" id="SSF143865">
    <property type="entry name" value="CorA soluble domain-like"/>
    <property type="match status" value="1"/>
</dbReference>
<keyword evidence="7 12" id="KW-1133">Transmembrane helix</keyword>
<dbReference type="FunFam" id="1.20.58.340:FF:000004">
    <property type="entry name" value="Magnesium transport protein CorA"/>
    <property type="match status" value="1"/>
</dbReference>
<dbReference type="SUPFAM" id="SSF144083">
    <property type="entry name" value="Magnesium transport protein CorA, transmembrane region"/>
    <property type="match status" value="1"/>
</dbReference>
<evidence type="ECO:0000313" key="13">
    <source>
        <dbReference type="EMBL" id="MBA6412474.1"/>
    </source>
</evidence>
<evidence type="ECO:0000256" key="7">
    <source>
        <dbReference type="ARBA" id="ARBA00022989"/>
    </source>
</evidence>
<evidence type="ECO:0000256" key="5">
    <source>
        <dbReference type="ARBA" id="ARBA00022692"/>
    </source>
</evidence>
<evidence type="ECO:0000256" key="3">
    <source>
        <dbReference type="ARBA" id="ARBA00022448"/>
    </source>
</evidence>
<dbReference type="GO" id="GO:0015087">
    <property type="term" value="F:cobalt ion transmembrane transporter activity"/>
    <property type="evidence" value="ECO:0007669"/>
    <property type="project" value="TreeGrafter"/>
</dbReference>
<feature type="transmembrane region" description="Helical" evidence="12">
    <location>
        <begin position="264"/>
        <end position="284"/>
    </location>
</feature>
<evidence type="ECO:0000256" key="11">
    <source>
        <dbReference type="ARBA" id="ARBA00045497"/>
    </source>
</evidence>
<keyword evidence="8" id="KW-0406">Ion transport</keyword>
<evidence type="ECO:0000256" key="6">
    <source>
        <dbReference type="ARBA" id="ARBA00022842"/>
    </source>
</evidence>
<evidence type="ECO:0000256" key="2">
    <source>
        <dbReference type="ARBA" id="ARBA00009765"/>
    </source>
</evidence>
<evidence type="ECO:0000313" key="14">
    <source>
        <dbReference type="Proteomes" id="UP000539350"/>
    </source>
</evidence>
<comment type="subcellular location">
    <subcellularLocation>
        <location evidence="1">Cell membrane</location>
        <topology evidence="1">Multi-pass membrane protein</topology>
    </subcellularLocation>
</comment>
<evidence type="ECO:0000256" key="10">
    <source>
        <dbReference type="ARBA" id="ARBA00034269"/>
    </source>
</evidence>
<keyword evidence="14" id="KW-1185">Reference proteome</keyword>
<dbReference type="RefSeq" id="WP_182169513.1">
    <property type="nucleotide sequence ID" value="NZ_JACFXU010000013.1"/>
</dbReference>
<protein>
    <submittedName>
        <fullName evidence="13">Magnesium transporter CorA family protein</fullName>
    </submittedName>
</protein>
<reference evidence="13 14" key="1">
    <citation type="submission" date="2020-07" db="EMBL/GenBank/DDBJ databases">
        <title>Halieaceae bacterium, F7430, whole genome shotgun sequencing project.</title>
        <authorList>
            <person name="Jiang S."/>
            <person name="Liu Z.W."/>
            <person name="Du Z.J."/>
        </authorList>
    </citation>
    <scope>NUCLEOTIDE SEQUENCE [LARGE SCALE GENOMIC DNA]</scope>
    <source>
        <strain evidence="13 14">F7430</strain>
    </source>
</reference>
<sequence>MIRAKLLSSDGTQETGGAQLIEQWRATDSGFLWLDIEGELTPQISNLLQSLGCNQLAIKDCMRQRHPPKLEVFNENTFILFRGIASIDDNLSLAPQQVGLWVSDRYLISVHSGLAVSVNHFWEQAPDDNSLSSPAALALQLLHFATGRYLDQILSFEDTLEELEDDLLGDRADEVMIELVTYRSRLQKLLRIFSYHQGMSEQLLHQGTPHLGSGRDQTYHLRRNLFDRCERLHTLCGMYYDICGDLVEGYISLSSYSLNNTMKVLTIITAIFVPLSFLAGLYGMNFRYMPELEWGWGYFGILAVMATVAVSMLIQFRRIKWL</sequence>
<keyword evidence="5 12" id="KW-0812">Transmembrane</keyword>
<comment type="function">
    <text evidence="11">Mediates influx of magnesium ions. Alternates between open and closed states. Activated by low cytoplasmic Mg(2+) levels. Inactive when cytoplasmic Mg(2+) levels are high.</text>
</comment>
<dbReference type="AlphaFoldDB" id="A0A7W2YJC1"/>
<dbReference type="CDD" id="cd12822">
    <property type="entry name" value="TmCorA-like"/>
    <property type="match status" value="1"/>
</dbReference>
<accession>A0A7W2YJC1</accession>
<dbReference type="Gene3D" id="3.30.460.20">
    <property type="entry name" value="CorA soluble domain-like"/>
    <property type="match status" value="1"/>
</dbReference>
<feature type="transmembrane region" description="Helical" evidence="12">
    <location>
        <begin position="296"/>
        <end position="316"/>
    </location>
</feature>
<proteinExistence type="inferred from homology"/>
<keyword evidence="6" id="KW-0460">Magnesium</keyword>
<evidence type="ECO:0000256" key="4">
    <source>
        <dbReference type="ARBA" id="ARBA00022475"/>
    </source>
</evidence>
<dbReference type="GO" id="GO:0015095">
    <property type="term" value="F:magnesium ion transmembrane transporter activity"/>
    <property type="evidence" value="ECO:0007669"/>
    <property type="project" value="TreeGrafter"/>
</dbReference>
<gene>
    <name evidence="13" type="ORF">H2508_05060</name>
</gene>
<comment type="similarity">
    <text evidence="2">Belongs to the CorA metal ion transporter (MIT) (TC 1.A.35) family.</text>
</comment>